<evidence type="ECO:0000313" key="8">
    <source>
        <dbReference type="EMBL" id="EFC40418.1"/>
    </source>
</evidence>
<dbReference type="Gene3D" id="2.60.120.380">
    <property type="match status" value="7"/>
</dbReference>
<feature type="region of interest" description="Disordered" evidence="6">
    <location>
        <begin position="2303"/>
        <end position="2351"/>
    </location>
</feature>
<dbReference type="RefSeq" id="XP_002673162.1">
    <property type="nucleotide sequence ID" value="XM_002673116.1"/>
</dbReference>
<evidence type="ECO:0000256" key="2">
    <source>
        <dbReference type="ARBA" id="ARBA00008960"/>
    </source>
</evidence>
<gene>
    <name evidence="8" type="ORF">NAEGRDRAFT_80990</name>
</gene>
<dbReference type="VEuPathDB" id="AmoebaDB:NAEGRDRAFT_80990"/>
<dbReference type="GO" id="GO:0005576">
    <property type="term" value="C:extracellular region"/>
    <property type="evidence" value="ECO:0007669"/>
    <property type="project" value="UniProtKB-SubCell"/>
</dbReference>
<feature type="transmembrane region" description="Helical" evidence="7">
    <location>
        <begin position="2227"/>
        <end position="2248"/>
    </location>
</feature>
<comment type="similarity">
    <text evidence="2">Belongs to the UPF0669 family.</text>
</comment>
<keyword evidence="4" id="KW-0732">Signal</keyword>
<evidence type="ECO:0000256" key="7">
    <source>
        <dbReference type="SAM" id="Phobius"/>
    </source>
</evidence>
<evidence type="ECO:0000256" key="6">
    <source>
        <dbReference type="SAM" id="MobiDB-lite"/>
    </source>
</evidence>
<reference evidence="8 9" key="1">
    <citation type="journal article" date="2010" name="Cell">
        <title>The genome of Naegleria gruberi illuminates early eukaryotic versatility.</title>
        <authorList>
            <person name="Fritz-Laylin L.K."/>
            <person name="Prochnik S.E."/>
            <person name="Ginger M.L."/>
            <person name="Dacks J.B."/>
            <person name="Carpenter M.L."/>
            <person name="Field M.C."/>
            <person name="Kuo A."/>
            <person name="Paredez A."/>
            <person name="Chapman J."/>
            <person name="Pham J."/>
            <person name="Shu S."/>
            <person name="Neupane R."/>
            <person name="Cipriano M."/>
            <person name="Mancuso J."/>
            <person name="Tu H."/>
            <person name="Salamov A."/>
            <person name="Lindquist E."/>
            <person name="Shapiro H."/>
            <person name="Lucas S."/>
            <person name="Grigoriev I.V."/>
            <person name="Cande W.Z."/>
            <person name="Fulton C."/>
            <person name="Rokhsar D.S."/>
            <person name="Dawson S.C."/>
        </authorList>
    </citation>
    <scope>NUCLEOTIDE SEQUENCE [LARGE SCALE GENOMIC DNA]</scope>
    <source>
        <strain evidence="8 9">NEG-M</strain>
    </source>
</reference>
<feature type="compositionally biased region" description="Polar residues" evidence="6">
    <location>
        <begin position="2107"/>
        <end position="2118"/>
    </location>
</feature>
<sequence>MNRNLRPSTQVVVDGKLMVTLILFILTLIGCVLSEVVIPINQAQEGHVEAGNSVIYKFENIPELATDNSTLSFIVTTLSGDADIYVSTTGAPDFTNPNTYQWKSVIQDGTDTVTLSKTTEGYKSGGPYYVAVNGFQGPAMYTIIGLHSDNHVKVVQGFPQNVFVGSGQYVYFSYDVTSNGLFTISVTSLYGEANLYVSTTNQKPDASSYNYKKESLGDDFLSITHSGEVPTTYYIGIKGDHSSQTQFSLQITSPDVQDIIADGIPLYARLYSRSTTYYKFFLSKVVQDLTITADRRTMLGDPDIFVSRLYQYPNSSACEWSHSLHGTSSIQISEPEHLYPGWFYIAIHDDSVFSTDYALYISSTFAHTRLSNGLPLSKQLIGYKTDYYAYYVEPNNLGGFTTLDIFVTSASGVPLNVYGSTINRYPNENSHDLVGTFNGASFVLHKDDSPSGMYYVAVTSTTNSNYTIVVSSANRFIELVDTVQYSYTVNKRDYRKFVLPISDNSVDVSFSLSTISGDADMYISTNQLVDRANYKWKAASYARNELIHIAANDPLRHSPEFDGSLYVAVYGYAASSFSIVAYLHTGQPIELESGVPVYGVLENDMSSQNYKYYLSTTRDLRIVVQPGSESHDPDIYVSRTNPNPGPSSYDYRSISVDDDVVSIPSAQPGNYFISVYTFFPNTSYILTVSAGSMELRTFGIPIIDTVAKGQTKDYYSILSTENFVIGVTLIDGNTNLKITNNTFTKSDNGYPGNYVSLSASEITEVGTWKTSVYGVEDSTYYIHASSLSFQAELKVGLPVIGEAFCCGETGSLFAYNGILVSNTDYLVYVNSLYGEDSFTAVYVDQYPNTNPTPTSHKWSAQGSDDLIVKLPANQLDVVKSLYISVYSYRGLARFHVTLEQSGAPIFLTSDSPNYVFGNPDQSDYFKVMSLRNSAGLNAVLESCNDLEAAPFYVSNINPQPTQNNSYVSQADGKFRQIITTTKSETNTFYYIGTSKLQHALPYTMFATTGTDKRPIPKNNGVLIPGPLMSVNSKRISVPSVEGDSQGVSYLVYKRILTPQEDPANVNMQTLCAIKEEAQLVGEIATPPSGADFVDYDVPVGFNERSVINVIAKNSYGVSSAYKPIFIGIDNNDYLIDGVSLLSSTNETNRCSQFIFTATLLDTETVSFIVTPFSGDADLFIANKPQASESNFVYASRNHGFDIVSFTKGDPKYFPGPYYIGVCGLNDGITEFSIIASTSNNPIKLKDGQPQLMTTKTLDYSYFTFDLEGSDDFTVTVTPLTGDPDAYLSTNPKPSTFSFMWSSEQSAVEIINVKSSDNQFKPDVTYHLSIFAFSADTIYSVVITRNTSISTLMHGVSMGGRVQSPYSSYYRFKLTHPSNVTITVNPLNSLGDPDIFVSTHDNNQYPDFLHHDFYAFSRSVDTLTIKTTDQGWRMGWYYIAVAGYREQTEFEITVSSSDEVIVLEDGVSLTTSSYVDEWKYYAFFYGFDANSLTFSVRLGTGMRSEMVCSKTNSHPSRDKYDFLGENTGAELLAVIPEKSSIGWYYCGVHTFTASDYSITAFTNQRARLLQDATMSTNNNVRAKYYVYFTYTLPPFVNMTDINIVAYMNQGDGDLYVSTKTNRPTDKNYQWHSTSSVNENLVIAKSDIGSDSRELFIGVHGWSNALFDIVVYGLDTVLDLKENSPVLGDSQSNSYKRYSFKLENRGVLRIDLSVLSAYPSDCDFFVSMTPYPTKNHYTWKSDKFGDDTLQIDEAEAGTYYISVYTTFIASSKFSLTVSSAYSLVNDGGQILDFVDSGAVRRYKILIPEQAASISITTVGINGRTVMYASNNETFPTKDYFVASSDTVHGNGILVLKSDSIFATGVWTVSVYGITPASFYLSYQTSQGILRAGVPRVGITTLTNTAKYLLPISSAQPLSISARVFDVVNDCIMVNAYQNPSVKASAKSDPRINNGVLLEYAQISSTQLLTVEVSACSNRVQYEIVVAAKDQPTYLSQDYYSLFVSEANTFDIYSPKSAQALTVQYDSCDSTSIKDTLKVFIGKNRIPTSQDFDQVGVARNRYSSNIVVQSAVPKANYYVTTVGTSPQFFSLFTTTSSPDPRPEAVPFTVKPTNTVSKDGKTQQEYSVSIDVPKSKDHTTFYKVVAYGLSEKHKGQSDEQVMSSLNFHTLCAINSKSNLQTVGYGNSLSSSLTMSLFADEDYIVNIITSYGESGQLQQVSTPIIIRRNDSAVSPGGIILLILVILVVLYLSIGSIVKVVKYKARGAEIIPNTGFWKEVFSLFWEGCQFVFLCEMFRRRQTSEYDTMDEEGVAEDNSINNPDAYQNNGEQDDDDDDINPFAHSTRQTPENGYTTII</sequence>
<dbReference type="InParanoid" id="D2VRM5"/>
<keyword evidence="7" id="KW-1133">Transmembrane helix</keyword>
<keyword evidence="9" id="KW-1185">Reference proteome</keyword>
<proteinExistence type="inferred from homology"/>
<evidence type="ECO:0000256" key="1">
    <source>
        <dbReference type="ARBA" id="ARBA00004613"/>
    </source>
</evidence>
<dbReference type="OMA" id="TFYYIGT"/>
<accession>D2VRM5</accession>
<dbReference type="Pfam" id="PF02157">
    <property type="entry name" value="Man-6-P_recep"/>
    <property type="match status" value="1"/>
</dbReference>
<dbReference type="PROSITE" id="PS51257">
    <property type="entry name" value="PROKAR_LIPOPROTEIN"/>
    <property type="match status" value="1"/>
</dbReference>
<dbReference type="KEGG" id="ngr:NAEGRDRAFT_80990"/>
<dbReference type="InterPro" id="IPR031420">
    <property type="entry name" value="UPF0669"/>
</dbReference>
<dbReference type="Proteomes" id="UP000006671">
    <property type="component" value="Unassembled WGS sequence"/>
</dbReference>
<keyword evidence="7" id="KW-0812">Transmembrane</keyword>
<evidence type="ECO:0000256" key="4">
    <source>
        <dbReference type="ARBA" id="ARBA00022729"/>
    </source>
</evidence>
<keyword evidence="3" id="KW-0964">Secreted</keyword>
<name>D2VRM5_NAEGR</name>
<dbReference type="GeneID" id="8851060"/>
<dbReference type="InterPro" id="IPR028927">
    <property type="entry name" value="Man-6-P_rcpt"/>
</dbReference>
<evidence type="ECO:0000256" key="5">
    <source>
        <dbReference type="ARBA" id="ARBA00023180"/>
    </source>
</evidence>
<dbReference type="PANTHER" id="PTHR31703">
    <property type="entry name" value="UPF0669 PROTEIN C6ORF120"/>
    <property type="match status" value="1"/>
</dbReference>
<evidence type="ECO:0000256" key="3">
    <source>
        <dbReference type="ARBA" id="ARBA00022525"/>
    </source>
</evidence>
<dbReference type="PANTHER" id="PTHR31703:SF2">
    <property type="entry name" value="UPF0669 PROTEIN C6ORF120"/>
    <property type="match status" value="1"/>
</dbReference>
<protein>
    <submittedName>
        <fullName evidence="8">Predicted protein</fullName>
    </submittedName>
</protein>
<feature type="compositionally biased region" description="Polar residues" evidence="6">
    <location>
        <begin position="2311"/>
        <end position="2323"/>
    </location>
</feature>
<keyword evidence="5" id="KW-0325">Glycoprotein</keyword>
<evidence type="ECO:0000313" key="9">
    <source>
        <dbReference type="Proteomes" id="UP000006671"/>
    </source>
</evidence>
<comment type="subcellular location">
    <subcellularLocation>
        <location evidence="1">Secreted</location>
    </subcellularLocation>
</comment>
<dbReference type="EMBL" id="GG738892">
    <property type="protein sequence ID" value="EFC40418.1"/>
    <property type="molecule type" value="Genomic_DNA"/>
</dbReference>
<dbReference type="OrthoDB" id="10046613at2759"/>
<organism evidence="9">
    <name type="scientific">Naegleria gruberi</name>
    <name type="common">Amoeba</name>
    <dbReference type="NCBI Taxonomy" id="5762"/>
    <lineage>
        <taxon>Eukaryota</taxon>
        <taxon>Discoba</taxon>
        <taxon>Heterolobosea</taxon>
        <taxon>Tetramitia</taxon>
        <taxon>Eutetramitia</taxon>
        <taxon>Vahlkampfiidae</taxon>
        <taxon>Naegleria</taxon>
    </lineage>
</organism>
<keyword evidence="7" id="KW-0472">Membrane</keyword>
<feature type="region of interest" description="Disordered" evidence="6">
    <location>
        <begin position="2097"/>
        <end position="2118"/>
    </location>
</feature>
<feature type="compositionally biased region" description="Polar residues" evidence="6">
    <location>
        <begin position="2336"/>
        <end position="2351"/>
    </location>
</feature>